<keyword evidence="2" id="KW-0378">Hydrolase</keyword>
<dbReference type="Gene3D" id="3.40.50.300">
    <property type="entry name" value="P-loop containing nucleotide triphosphate hydrolases"/>
    <property type="match status" value="2"/>
</dbReference>
<dbReference type="GO" id="GO:0004386">
    <property type="term" value="F:helicase activity"/>
    <property type="evidence" value="ECO:0007669"/>
    <property type="project" value="UniProtKB-KW"/>
</dbReference>
<dbReference type="InterPro" id="IPR014001">
    <property type="entry name" value="Helicase_ATP-bd"/>
</dbReference>
<dbReference type="PANTHER" id="PTHR47396">
    <property type="entry name" value="TYPE I RESTRICTION ENZYME ECOKI R PROTEIN"/>
    <property type="match status" value="1"/>
</dbReference>
<dbReference type="GO" id="GO:0016787">
    <property type="term" value="F:hydrolase activity"/>
    <property type="evidence" value="ECO:0007669"/>
    <property type="project" value="InterPro"/>
</dbReference>
<dbReference type="SMART" id="SM00487">
    <property type="entry name" value="DEXDc"/>
    <property type="match status" value="1"/>
</dbReference>
<dbReference type="GO" id="GO:0005829">
    <property type="term" value="C:cytosol"/>
    <property type="evidence" value="ECO:0007669"/>
    <property type="project" value="TreeGrafter"/>
</dbReference>
<dbReference type="GO" id="GO:0005524">
    <property type="term" value="F:ATP binding"/>
    <property type="evidence" value="ECO:0007669"/>
    <property type="project" value="InterPro"/>
</dbReference>
<organism evidence="2 3">
    <name type="scientific">Pseudoalteromonas denitrificans DSM 6059</name>
    <dbReference type="NCBI Taxonomy" id="1123010"/>
    <lineage>
        <taxon>Bacteria</taxon>
        <taxon>Pseudomonadati</taxon>
        <taxon>Pseudomonadota</taxon>
        <taxon>Gammaproteobacteria</taxon>
        <taxon>Alteromonadales</taxon>
        <taxon>Pseudoalteromonadaceae</taxon>
        <taxon>Pseudoalteromonas</taxon>
    </lineage>
</organism>
<name>A0A1I1U190_9GAMM</name>
<dbReference type="AlphaFoldDB" id="A0A1I1U190"/>
<dbReference type="Pfam" id="PF00271">
    <property type="entry name" value="Helicase_C"/>
    <property type="match status" value="1"/>
</dbReference>
<evidence type="ECO:0000313" key="2">
    <source>
        <dbReference type="EMBL" id="SFD61610.1"/>
    </source>
</evidence>
<protein>
    <submittedName>
        <fullName evidence="2">Helicase conserved C-terminal domain-containing protein</fullName>
    </submittedName>
</protein>
<dbReference type="RefSeq" id="WP_091991204.1">
    <property type="nucleotide sequence ID" value="NZ_FOLO01000074.1"/>
</dbReference>
<evidence type="ECO:0000313" key="3">
    <source>
        <dbReference type="Proteomes" id="UP000198862"/>
    </source>
</evidence>
<dbReference type="InterPro" id="IPR050742">
    <property type="entry name" value="Helicase_Restrict-Modif_Enz"/>
</dbReference>
<dbReference type="InterPro" id="IPR001650">
    <property type="entry name" value="Helicase_C-like"/>
</dbReference>
<keyword evidence="2" id="KW-0347">Helicase</keyword>
<evidence type="ECO:0000259" key="1">
    <source>
        <dbReference type="PROSITE" id="PS51192"/>
    </source>
</evidence>
<gene>
    <name evidence="2" type="ORF">SAMN02745724_04988</name>
</gene>
<dbReference type="EMBL" id="FOLO01000074">
    <property type="protein sequence ID" value="SFD61610.1"/>
    <property type="molecule type" value="Genomic_DNA"/>
</dbReference>
<proteinExistence type="predicted"/>
<dbReference type="InterPro" id="IPR027417">
    <property type="entry name" value="P-loop_NTPase"/>
</dbReference>
<dbReference type="OrthoDB" id="9804086at2"/>
<dbReference type="InterPro" id="IPR006935">
    <property type="entry name" value="Helicase/UvrB_N"/>
</dbReference>
<accession>A0A1I1U190</accession>
<keyword evidence="2" id="KW-0067">ATP-binding</keyword>
<keyword evidence="3" id="KW-1185">Reference proteome</keyword>
<dbReference type="Pfam" id="PF04851">
    <property type="entry name" value="ResIII"/>
    <property type="match status" value="1"/>
</dbReference>
<reference evidence="2 3" key="1">
    <citation type="submission" date="2016-10" db="EMBL/GenBank/DDBJ databases">
        <authorList>
            <person name="de Groot N.N."/>
        </authorList>
    </citation>
    <scope>NUCLEOTIDE SEQUENCE [LARGE SCALE GENOMIC DNA]</scope>
    <source>
        <strain evidence="2 3">DSM 6059</strain>
    </source>
</reference>
<dbReference type="SUPFAM" id="SSF52540">
    <property type="entry name" value="P-loop containing nucleoside triphosphate hydrolases"/>
    <property type="match status" value="1"/>
</dbReference>
<keyword evidence="2" id="KW-0547">Nucleotide-binding</keyword>
<feature type="domain" description="Helicase ATP-binding" evidence="1">
    <location>
        <begin position="282"/>
        <end position="431"/>
    </location>
</feature>
<dbReference type="STRING" id="1123010.SAMN02745724_04988"/>
<dbReference type="PROSITE" id="PS51192">
    <property type="entry name" value="HELICASE_ATP_BIND_1"/>
    <property type="match status" value="1"/>
</dbReference>
<sequence>MNLNTLTQLNPEAFCDAQLNQYNYIFVDQTNAGRLYIKQGSPAVFVDTTLFCLNAKDYQYVDYTSYQNQQMHKYQGLYRFVYDTNASVEVAQNQFKQELEIFLGSEEHHSDNIKRFGSDRSETHSESTAPEYNFSALFEQVFGSKYLYALQAESKYIDSKGHLRYIDFMLSRHNSKCQGKNTQATNNIAIELNGERYHHPLITGIKQYRSQLFKQNSLIYDGYLVYRWSLRGMQDEYKFSDQMRNYFGDAKNFAASPNYLAQRAVAYQPMLHQEDAVDKINQQRQTGKNTFLVVLPTGTGKTEVFIQDLAAQIEQGECQNALAIVPSTALKDQLQTRLAQRLPNLSVGEAIHNKNLNVVVQTSAYLLRHYHTLTTNQFDYILVDEAHRAAAVGLRKVIEHFEPKTLLGLTATDERLDEQKLQDIFGSYQVDLTLEQAINKGLAPQIRAYRLESNLYLSKVRFNGKDFVKADLNKTILVPSRDQLIVNLLNKYFAEPLISGQNLKQGVIFCTDVKHAKRMAKLMNQHGISAQAVHGLDRKGLDAYQQGKIRFLCACDLLNEGWDAPQTEILVMARPTMSKVLYTQQLGRGTRKYQGKEALIVIDVVDSYGAALQPWSVHSLFNFTSYQPFANLVKTEFAAPAYEILALDHLWEGERRIEKINIFNFEKEFGDLLNEEQLARELFISTSTVKNWVKKGEVLPAKSHDFGKQKLHYFSQNQLSEIKHSKNIKERTDDTRRDDFFEFLEKRDYAFSYKIVFLLSFISECNAQGEVELTKLAVKYQNFYQQLHQKHGKAEKPNNPLNDLTRLNDTAYITRSLLANPFEKFERKRFVYHAKDLNIVAFDPVLWEKLTPECFERIKKQMEQDGKDYFGKFGVEFV</sequence>
<dbReference type="GO" id="GO:0003677">
    <property type="term" value="F:DNA binding"/>
    <property type="evidence" value="ECO:0007669"/>
    <property type="project" value="InterPro"/>
</dbReference>
<dbReference type="Proteomes" id="UP000198862">
    <property type="component" value="Unassembled WGS sequence"/>
</dbReference>
<dbReference type="PANTHER" id="PTHR47396:SF1">
    <property type="entry name" value="ATP-DEPENDENT HELICASE IRC3-RELATED"/>
    <property type="match status" value="1"/>
</dbReference>